<dbReference type="EMBL" id="VZBT01000013">
    <property type="protein sequence ID" value="MQO02867.1"/>
    <property type="molecule type" value="Genomic_DNA"/>
</dbReference>
<dbReference type="Proteomes" id="UP000390763">
    <property type="component" value="Unassembled WGS sequence"/>
</dbReference>
<dbReference type="AlphaFoldDB" id="A0AB35ZCH3"/>
<accession>A0AB35ZCH3</accession>
<comment type="caution">
    <text evidence="1">The sequence shown here is derived from an EMBL/GenBank/DDBJ whole genome shotgun (WGS) entry which is preliminary data.</text>
</comment>
<dbReference type="RefSeq" id="WP_153089032.1">
    <property type="nucleotide sequence ID" value="NZ_VZBT01000013.1"/>
</dbReference>
<proteinExistence type="predicted"/>
<evidence type="ECO:0000313" key="2">
    <source>
        <dbReference type="Proteomes" id="UP000390763"/>
    </source>
</evidence>
<dbReference type="Pfam" id="PF13289">
    <property type="entry name" value="SIR2_2"/>
    <property type="match status" value="1"/>
</dbReference>
<organism evidence="1 2">
    <name type="scientific">Segatella copri</name>
    <dbReference type="NCBI Taxonomy" id="165179"/>
    <lineage>
        <taxon>Bacteria</taxon>
        <taxon>Pseudomonadati</taxon>
        <taxon>Bacteroidota</taxon>
        <taxon>Bacteroidia</taxon>
        <taxon>Bacteroidales</taxon>
        <taxon>Prevotellaceae</taxon>
        <taxon>Segatella</taxon>
    </lineage>
</organism>
<sequence length="510" mass="59373">MNVKDFISKYNNHPVLFIGTGVSLRYINNSYSWDGLLKKVIEDVSGNEELYLNIKSHHQQGEVYMYPAIAEDVENYFNKTLENDRNGKFKEINDIFFEGMKNGKNVSRFKIYLSKILSNLDFKEDMKDEIAAFKKIRKNISSIVTTNYDKITETIFEFMPLIGNDILLSNPYGSVYKIHGCVDKPESIIITENDYKSFRERYELIRAQLLSLFIHNPIIFLGYNLGDDNIKTLLKTIFSYVDVNSDISEKIRDNFLVVEYKKDIMETEVAEYDIVIEPNVNIKINKVKTDNFLQVYSALSDLHLPISALDVRKVQSIVGDIYAGTKGVRVYVTEDINSLNNNDKVLAIGSKKTIQYQYQTQKELKRNYFKIIEESDAQRISIIDKYQISTAQYFPIFGFLTINPSLQTKDKLIKIQKQKIKELTQRIEKNVRVHNEHNSLVDIENDDTIPQSSKNSAMVYAILHHQIDVEQLEQYLMNYQDNDTSDYNRLLVLYDYTKYGNVIPSQEMKK</sequence>
<gene>
    <name evidence="1" type="ORF">F7D62_01780</name>
</gene>
<protein>
    <submittedName>
        <fullName evidence="1">SIR2 family protein</fullName>
    </submittedName>
</protein>
<dbReference type="PIRSF" id="PIRSF014677">
    <property type="entry name" value="UCP014677"/>
    <property type="match status" value="1"/>
</dbReference>
<evidence type="ECO:0000313" key="1">
    <source>
        <dbReference type="EMBL" id="MQO02867.1"/>
    </source>
</evidence>
<dbReference type="InterPro" id="IPR011202">
    <property type="entry name" value="UCP014677"/>
</dbReference>
<reference evidence="2" key="1">
    <citation type="submission" date="2019-09" db="EMBL/GenBank/DDBJ databases">
        <title>Distinct polysaccharide growth profiles of human intestinal Prevotella copri isolates.</title>
        <authorList>
            <person name="Fehlner-Peach H."/>
            <person name="Magnabosco C."/>
            <person name="Raghavan V."/>
            <person name="Scher J.U."/>
            <person name="Tett A."/>
            <person name="Cox L.M."/>
            <person name="Gottsegen C."/>
            <person name="Watters A."/>
            <person name="Wiltshire- Gordon J.D."/>
            <person name="Segata N."/>
            <person name="Bonneau R."/>
            <person name="Littman D.R."/>
        </authorList>
    </citation>
    <scope>NUCLEOTIDE SEQUENCE [LARGE SCALE GENOMIC DNA]</scope>
    <source>
        <strain evidence="2">iAK279</strain>
    </source>
</reference>
<name>A0AB35ZCH3_9BACT</name>